<evidence type="ECO:0000256" key="1">
    <source>
        <dbReference type="SAM" id="MobiDB-lite"/>
    </source>
</evidence>
<name>Q6UUN8_ORYSJ</name>
<proteinExistence type="predicted"/>
<dbReference type="Pfam" id="PF08284">
    <property type="entry name" value="RVP_2"/>
    <property type="match status" value="1"/>
</dbReference>
<dbReference type="SUPFAM" id="SSF56672">
    <property type="entry name" value="DNA/RNA polymerases"/>
    <property type="match status" value="1"/>
</dbReference>
<dbReference type="AlphaFoldDB" id="Q6UUN8"/>
<dbReference type="Gene3D" id="2.40.70.10">
    <property type="entry name" value="Acid Proteases"/>
    <property type="match status" value="1"/>
</dbReference>
<dbReference type="InterPro" id="IPR043502">
    <property type="entry name" value="DNA/RNA_pol_sf"/>
</dbReference>
<dbReference type="InterPro" id="IPR021109">
    <property type="entry name" value="Peptidase_aspartic_dom_sf"/>
</dbReference>
<sequence>MASKRVPEHHAPGEGRGRQRARLIREKPRFKTRLQKQVDAMENKAVDFEKMLAGIQNSIGAMAAKQDETQVIVRRMDQTMSSWKPQVDAVVKGLQVEMEELKAQVGQLELQHQGGGNSSNNLGATQASSSAIKDEVERQAPLLPTLPEFLAAAALGEFGLDGRRPASNYRGKAHGMVTTLVPPPVKSTFRSTTPVRHALDFSDVLGRDDHGGGEDRGFNHRLPKLDFPHFDGSDPQNWRMRCEHYFGVYGTHPSLWEELMEAQKSKEIRKFGDSSARIKGAYPLPLPPGKRIGDAPRNLPRAIPDIGKANSTTDKISALKSYRRAQGLCYLCAEKWSPTHKCSGIVQLQAVQELFAMFSADQPEQELSESDGEGSQTLMAISLQAIQGTVAGIQPLRVPLQVRVANGSILQCESELPNAKWEVQGNTFHTTFKVLPLNNYDVILGMDWLEQHSPMDIDWQKKTLSLQGNGGLVQLLGVSSDIAHCTELSCAQLYDMHDRGSVEGMVQLWEIQDESMQPIPEQIQLILSDFAEVFEEPRGLPPSQDCDHTIPLVPGAQPVNVRPYRYTPIQKDEIEKQVKEMLDKGLIKPSASPFCSPVLLVKKKDGSWRFCVDYRHLNAITHDGPITRARARQLNYQDECPRGRVDAHHKFAATIGDGVSVAKAQRLWTVVVGP</sequence>
<organism evidence="2">
    <name type="scientific">Oryza sativa subsp. japonica</name>
    <name type="common">Rice</name>
    <dbReference type="NCBI Taxonomy" id="39947"/>
    <lineage>
        <taxon>Eukaryota</taxon>
        <taxon>Viridiplantae</taxon>
        <taxon>Streptophyta</taxon>
        <taxon>Embryophyta</taxon>
        <taxon>Tracheophyta</taxon>
        <taxon>Spermatophyta</taxon>
        <taxon>Magnoliopsida</taxon>
        <taxon>Liliopsida</taxon>
        <taxon>Poales</taxon>
        <taxon>Poaceae</taxon>
        <taxon>BOP clade</taxon>
        <taxon>Oryzoideae</taxon>
        <taxon>Oryzeae</taxon>
        <taxon>Oryzinae</taxon>
        <taxon>Oryza</taxon>
        <taxon>Oryza sativa</taxon>
    </lineage>
</organism>
<dbReference type="PANTHER" id="PTHR15503">
    <property type="entry name" value="LDOC1 RELATED"/>
    <property type="match status" value="1"/>
</dbReference>
<dbReference type="EMBL" id="AY360385">
    <property type="protein sequence ID" value="AAQ56336.1"/>
    <property type="molecule type" value="Genomic_DNA"/>
</dbReference>
<gene>
    <name evidence="2" type="ORF">OSJNBa0095C12.7</name>
</gene>
<evidence type="ECO:0000313" key="2">
    <source>
        <dbReference type="EMBL" id="AAQ56336.1"/>
    </source>
</evidence>
<feature type="compositionally biased region" description="Polar residues" evidence="1">
    <location>
        <begin position="118"/>
        <end position="131"/>
    </location>
</feature>
<dbReference type="Gene3D" id="3.10.10.10">
    <property type="entry name" value="HIV Type 1 Reverse Transcriptase, subunit A, domain 1"/>
    <property type="match status" value="1"/>
</dbReference>
<feature type="region of interest" description="Disordered" evidence="1">
    <location>
        <begin position="1"/>
        <end position="23"/>
    </location>
</feature>
<reference evidence="2" key="1">
    <citation type="journal article" date="2004" name="Nat. Genet.">
        <title>Sequencing of a rice centromere uncovers active genes.</title>
        <authorList>
            <person name="Nagaki K."/>
            <person name="Cheng Z."/>
            <person name="Ouyang S."/>
            <person name="Talbert P.B."/>
            <person name="Kim M."/>
            <person name="Jones K.M."/>
            <person name="Henikoff S."/>
            <person name="Buell C.R."/>
            <person name="Jiang J."/>
        </authorList>
    </citation>
    <scope>NUCLEOTIDE SEQUENCE</scope>
</reference>
<dbReference type="InterPro" id="IPR032567">
    <property type="entry name" value="RTL1-rel"/>
</dbReference>
<accession>Q6UUN8</accession>
<dbReference type="PANTHER" id="PTHR15503:SF22">
    <property type="entry name" value="TRANSPOSON TY3-I GAG POLYPROTEIN"/>
    <property type="match status" value="1"/>
</dbReference>
<dbReference type="CDD" id="cd00303">
    <property type="entry name" value="retropepsin_like"/>
    <property type="match status" value="1"/>
</dbReference>
<protein>
    <submittedName>
        <fullName evidence="2">Putative polyprotein</fullName>
    </submittedName>
</protein>
<feature type="region of interest" description="Disordered" evidence="1">
    <location>
        <begin position="111"/>
        <end position="132"/>
    </location>
</feature>